<evidence type="ECO:0000313" key="2">
    <source>
        <dbReference type="EMBL" id="GBN31122.1"/>
    </source>
</evidence>
<keyword evidence="1" id="KW-0472">Membrane</keyword>
<sequence>MLIYGEIDTQNFADLHLITCDPLAHLSILYAHLHVHMLISMYSKYVCSTLIMCLISALVQAMYADIYKTFNKPLSGRLGWPGSPYRAGGAAFPRWSFSGPTPFGVGWSSVGIHM</sequence>
<accession>A0A4Y2MX26</accession>
<dbReference type="Proteomes" id="UP000499080">
    <property type="component" value="Unassembled WGS sequence"/>
</dbReference>
<proteinExistence type="predicted"/>
<reference evidence="2 3" key="1">
    <citation type="journal article" date="2019" name="Sci. Rep.">
        <title>Orb-weaving spider Araneus ventricosus genome elucidates the spidroin gene catalogue.</title>
        <authorList>
            <person name="Kono N."/>
            <person name="Nakamura H."/>
            <person name="Ohtoshi R."/>
            <person name="Moran D.A.P."/>
            <person name="Shinohara A."/>
            <person name="Yoshida Y."/>
            <person name="Fujiwara M."/>
            <person name="Mori M."/>
            <person name="Tomita M."/>
            <person name="Arakawa K."/>
        </authorList>
    </citation>
    <scope>NUCLEOTIDE SEQUENCE [LARGE SCALE GENOMIC DNA]</scope>
</reference>
<feature type="transmembrane region" description="Helical" evidence="1">
    <location>
        <begin position="42"/>
        <end position="63"/>
    </location>
</feature>
<protein>
    <submittedName>
        <fullName evidence="2">Uncharacterized protein</fullName>
    </submittedName>
</protein>
<keyword evidence="1" id="KW-0812">Transmembrane</keyword>
<evidence type="ECO:0000313" key="3">
    <source>
        <dbReference type="Proteomes" id="UP000499080"/>
    </source>
</evidence>
<comment type="caution">
    <text evidence="2">The sequence shown here is derived from an EMBL/GenBank/DDBJ whole genome shotgun (WGS) entry which is preliminary data.</text>
</comment>
<name>A0A4Y2MX26_ARAVE</name>
<keyword evidence="3" id="KW-1185">Reference proteome</keyword>
<dbReference type="EMBL" id="BGPR01008037">
    <property type="protein sequence ID" value="GBN31122.1"/>
    <property type="molecule type" value="Genomic_DNA"/>
</dbReference>
<evidence type="ECO:0000256" key="1">
    <source>
        <dbReference type="SAM" id="Phobius"/>
    </source>
</evidence>
<gene>
    <name evidence="2" type="ORF">AVEN_10493_1</name>
</gene>
<dbReference type="AlphaFoldDB" id="A0A4Y2MX26"/>
<keyword evidence="1" id="KW-1133">Transmembrane helix</keyword>
<organism evidence="2 3">
    <name type="scientific">Araneus ventricosus</name>
    <name type="common">Orbweaver spider</name>
    <name type="synonym">Epeira ventricosa</name>
    <dbReference type="NCBI Taxonomy" id="182803"/>
    <lineage>
        <taxon>Eukaryota</taxon>
        <taxon>Metazoa</taxon>
        <taxon>Ecdysozoa</taxon>
        <taxon>Arthropoda</taxon>
        <taxon>Chelicerata</taxon>
        <taxon>Arachnida</taxon>
        <taxon>Araneae</taxon>
        <taxon>Araneomorphae</taxon>
        <taxon>Entelegynae</taxon>
        <taxon>Araneoidea</taxon>
        <taxon>Araneidae</taxon>
        <taxon>Araneus</taxon>
    </lineage>
</organism>